<comment type="caution">
    <text evidence="2">The sequence shown here is derived from an EMBL/GenBank/DDBJ whole genome shotgun (WGS) entry which is preliminary data.</text>
</comment>
<evidence type="ECO:0000313" key="2">
    <source>
        <dbReference type="EMBL" id="MDG0808467.1"/>
    </source>
</evidence>
<dbReference type="Pfam" id="PF00535">
    <property type="entry name" value="Glycos_transf_2"/>
    <property type="match status" value="1"/>
</dbReference>
<sequence length="245" mass="26414">MKQAETQAELLIIVPAFNEAEGIRGVLADIRSYIPDADIVVVNDGSSDATAAEAAAAGAAVITLSCNLGIGGAVQTGYRYAAERGYRLAAQMDGDGQHLPEEMGRMRLALAGSGADMVVGSRFVERRGFQSSRVRRMGIALLAGLLTRLLGREVTDPTSGFRLCGPRAIALFAADYPTDYPEVEALVEMDNAGLRCVEVPVVMRERRTGTSSISPFKSVYYMCKVTVAVLIAKTRKKKWSVRYET</sequence>
<dbReference type="EMBL" id="JAPDIA010000001">
    <property type="protein sequence ID" value="MDG0808467.1"/>
    <property type="molecule type" value="Genomic_DNA"/>
</dbReference>
<evidence type="ECO:0000313" key="3">
    <source>
        <dbReference type="Proteomes" id="UP001153404"/>
    </source>
</evidence>
<dbReference type="AlphaFoldDB" id="A0A9X4QSE9"/>
<proteinExistence type="predicted"/>
<evidence type="ECO:0000259" key="1">
    <source>
        <dbReference type="Pfam" id="PF00535"/>
    </source>
</evidence>
<dbReference type="PANTHER" id="PTHR48090:SF7">
    <property type="entry name" value="RFBJ PROTEIN"/>
    <property type="match status" value="1"/>
</dbReference>
<feature type="domain" description="Glycosyltransferase 2-like" evidence="1">
    <location>
        <begin position="12"/>
        <end position="162"/>
    </location>
</feature>
<keyword evidence="3" id="KW-1185">Reference proteome</keyword>
<dbReference type="RefSeq" id="WP_277528958.1">
    <property type="nucleotide sequence ID" value="NZ_JAPDIA010000001.1"/>
</dbReference>
<organism evidence="2 3">
    <name type="scientific">Cohnella rhizosphaerae</name>
    <dbReference type="NCBI Taxonomy" id="1457232"/>
    <lineage>
        <taxon>Bacteria</taxon>
        <taxon>Bacillati</taxon>
        <taxon>Bacillota</taxon>
        <taxon>Bacilli</taxon>
        <taxon>Bacillales</taxon>
        <taxon>Paenibacillaceae</taxon>
        <taxon>Cohnella</taxon>
    </lineage>
</organism>
<name>A0A9X4QSE9_9BACL</name>
<dbReference type="PANTHER" id="PTHR48090">
    <property type="entry name" value="UNDECAPRENYL-PHOSPHATE 4-DEOXY-4-FORMAMIDO-L-ARABINOSE TRANSFERASE-RELATED"/>
    <property type="match status" value="1"/>
</dbReference>
<dbReference type="SUPFAM" id="SSF53448">
    <property type="entry name" value="Nucleotide-diphospho-sugar transferases"/>
    <property type="match status" value="1"/>
</dbReference>
<accession>A0A9X4QSE9</accession>
<dbReference type="CDD" id="cd04179">
    <property type="entry name" value="DPM_DPG-synthase_like"/>
    <property type="match status" value="1"/>
</dbReference>
<dbReference type="InterPro" id="IPR029044">
    <property type="entry name" value="Nucleotide-diphossugar_trans"/>
</dbReference>
<dbReference type="InterPro" id="IPR001173">
    <property type="entry name" value="Glyco_trans_2-like"/>
</dbReference>
<protein>
    <submittedName>
        <fullName evidence="2">Glycosyltransferase family 2 protein</fullName>
    </submittedName>
</protein>
<reference evidence="2" key="1">
    <citation type="submission" date="2022-10" db="EMBL/GenBank/DDBJ databases">
        <title>Comparative genomic analysis of Cohnella hashimotonis sp. nov., isolated from the International Space Station.</title>
        <authorList>
            <person name="Simpson A."/>
            <person name="Venkateswaran K."/>
        </authorList>
    </citation>
    <scope>NUCLEOTIDE SEQUENCE</scope>
    <source>
        <strain evidence="2">DSM 28161</strain>
    </source>
</reference>
<gene>
    <name evidence="2" type="ORF">OMP40_02885</name>
</gene>
<dbReference type="Gene3D" id="3.90.550.10">
    <property type="entry name" value="Spore Coat Polysaccharide Biosynthesis Protein SpsA, Chain A"/>
    <property type="match status" value="1"/>
</dbReference>
<dbReference type="InterPro" id="IPR050256">
    <property type="entry name" value="Glycosyltransferase_2"/>
</dbReference>
<dbReference type="Proteomes" id="UP001153404">
    <property type="component" value="Unassembled WGS sequence"/>
</dbReference>